<dbReference type="Proteomes" id="UP000236642">
    <property type="component" value="Unassembled WGS sequence"/>
</dbReference>
<comment type="caution">
    <text evidence="2">The sequence shown here is derived from an EMBL/GenBank/DDBJ whole genome shotgun (WGS) entry which is preliminary data.</text>
</comment>
<keyword evidence="1" id="KW-0472">Membrane</keyword>
<gene>
    <name evidence="2" type="ORF">HRbin22_01986</name>
</gene>
<reference evidence="3" key="1">
    <citation type="submission" date="2017-09" db="EMBL/GenBank/DDBJ databases">
        <title>Metaegenomics of thermophilic ammonia-oxidizing enrichment culture.</title>
        <authorList>
            <person name="Kato S."/>
            <person name="Suzuki K."/>
        </authorList>
    </citation>
    <scope>NUCLEOTIDE SEQUENCE [LARGE SCALE GENOMIC DNA]</scope>
</reference>
<dbReference type="AlphaFoldDB" id="A0A2H5Y8E9"/>
<evidence type="ECO:0000256" key="1">
    <source>
        <dbReference type="SAM" id="Phobius"/>
    </source>
</evidence>
<keyword evidence="1" id="KW-1133">Transmembrane helix</keyword>
<feature type="transmembrane region" description="Helical" evidence="1">
    <location>
        <begin position="9"/>
        <end position="27"/>
    </location>
</feature>
<evidence type="ECO:0000313" key="3">
    <source>
        <dbReference type="Proteomes" id="UP000236642"/>
    </source>
</evidence>
<accession>A0A2H5Y8E9</accession>
<evidence type="ECO:0000313" key="2">
    <source>
        <dbReference type="EMBL" id="GBD09726.1"/>
    </source>
</evidence>
<sequence length="116" mass="13218">MLFIRYRYVRWFIAMLALIWAGIWIGARPQGPALIGVVLALVMTALAWINPPGVYSWLITPTCPQCGGRLRWSILQPDDHDPYVEEIRVACTRCDWSRTEFRNLVGPLTAGPTYPE</sequence>
<dbReference type="EMBL" id="BEHY01000062">
    <property type="protein sequence ID" value="GBD09726.1"/>
    <property type="molecule type" value="Genomic_DNA"/>
</dbReference>
<name>A0A2H5Y8E9_9CHLR</name>
<protein>
    <submittedName>
        <fullName evidence="2">Uncharacterized protein</fullName>
    </submittedName>
</protein>
<proteinExistence type="predicted"/>
<organism evidence="2 3">
    <name type="scientific">Candidatus Thermoflexus japonica</name>
    <dbReference type="NCBI Taxonomy" id="2035417"/>
    <lineage>
        <taxon>Bacteria</taxon>
        <taxon>Bacillati</taxon>
        <taxon>Chloroflexota</taxon>
        <taxon>Thermoflexia</taxon>
        <taxon>Thermoflexales</taxon>
        <taxon>Thermoflexaceae</taxon>
        <taxon>Thermoflexus</taxon>
    </lineage>
</organism>
<feature type="transmembrane region" description="Helical" evidence="1">
    <location>
        <begin position="33"/>
        <end position="49"/>
    </location>
</feature>
<keyword evidence="1" id="KW-0812">Transmembrane</keyword>